<dbReference type="Gene3D" id="3.20.20.80">
    <property type="entry name" value="Glycosidases"/>
    <property type="match status" value="1"/>
</dbReference>
<dbReference type="Gene3D" id="2.60.120.260">
    <property type="entry name" value="Galactose-binding domain-like"/>
    <property type="match status" value="1"/>
</dbReference>
<evidence type="ECO:0000313" key="11">
    <source>
        <dbReference type="EMBL" id="RED85578.1"/>
    </source>
</evidence>
<dbReference type="PANTHER" id="PTHR43730">
    <property type="entry name" value="BETA-MANNOSIDASE"/>
    <property type="match status" value="1"/>
</dbReference>
<dbReference type="InterPro" id="IPR054593">
    <property type="entry name" value="Beta-mannosidase-like_N2"/>
</dbReference>
<dbReference type="InterPro" id="IPR036156">
    <property type="entry name" value="Beta-gal/glucu_dom_sf"/>
</dbReference>
<dbReference type="OrthoDB" id="9801077at2"/>
<feature type="domain" description="Glycoside hydrolase family 2 catalytic" evidence="9">
    <location>
        <begin position="356"/>
        <end position="505"/>
    </location>
</feature>
<accession>A0A3D9KGD5</accession>
<dbReference type="SUPFAM" id="SSF49785">
    <property type="entry name" value="Galactose-binding domain-like"/>
    <property type="match status" value="1"/>
</dbReference>
<dbReference type="InterPro" id="IPR013783">
    <property type="entry name" value="Ig-like_fold"/>
</dbReference>
<evidence type="ECO:0000259" key="8">
    <source>
        <dbReference type="Pfam" id="PF00703"/>
    </source>
</evidence>
<dbReference type="GO" id="GO:0005975">
    <property type="term" value="P:carbohydrate metabolic process"/>
    <property type="evidence" value="ECO:0007669"/>
    <property type="project" value="InterPro"/>
</dbReference>
<gene>
    <name evidence="11" type="ORF">DFP98_104283</name>
</gene>
<reference evidence="11 12" key="1">
    <citation type="submission" date="2018-07" db="EMBL/GenBank/DDBJ databases">
        <title>Genomic Encyclopedia of Type Strains, Phase III (KMG-III): the genomes of soil and plant-associated and newly described type strains.</title>
        <authorList>
            <person name="Whitman W."/>
        </authorList>
    </citation>
    <scope>NUCLEOTIDE SEQUENCE [LARGE SCALE GENOMIC DNA]</scope>
    <source>
        <strain evidence="11 12">CECT 7287</strain>
    </source>
</reference>
<sequence length="881" mass="97540">MKDDRLLLDGNDWTLTGWYSNQWHMARSMELNLSLHPVVPAVEASVPGDIQQDLLRAGVVSDPNIGLDSRHNEWVNNREWVLEKRFAVDEVWLGQRCELVFEGIDYAGEIYLNGERLASFEGMFKPTRIDVSGRLRGKGGQTGHGGRHGGSAGAGDSDGSEGAGPNLLQVFIARTPEVDGQVGYSSRIRTLKSRYNYAWDWCPRIVSSGIWRSVYLAAHGDVSIMDFYPKAAPAQEGGPRERAATLTCFAQLDVRQPGQYTLAAMVYGPEGDAIAEQRTAAELGYGLAKLEQHLELASASLWWPAGYGEQPLYEVKLSVYDAGGQLCAESERKVGFRTITWEQNEGAPAGALPYTIVVNGKRIFMRGVNWVPITPFHGAITAQQYEHQLGRLREMNTNLVRVWGGAIIEKPEFYAVCDRLGLLVWQELLQSSSGIDNTPPDDPMLLAELEEAARLAIIEKRAHPSLAIWCGGNELMMEGFVPIDERHANIRMLKRVVEELDSSRRFLPASASGPAFTAEFGNFGKGLHHDVHGPWLYLGEGTHYDYYNQDDALIRTETGTPGILQAHRLRQFAGQHQPWPPTASNPLWLHRGAWWIQWEQLGALFGPWDEKLDELERYALASRYMQAESLRYAIESVRRREPESSGFLIWMGNEPYPNFANTSVLEYGGIPKPAYYAVQRAFSPLFLSAKYGKLGYRSGETFVAEVFLHNEHSAPGDYKVSVRLIGLGGDVLHEASAEVTPAEATAGVQQVCRVQATMPAVQSNAFLLRLELERDGLAIPGAGNTYVFTVDADYPLAPLRQLRGTQVGLRSRDAHTFVVRNTGEEAAIGVWLADTSEGEAAAFYPNHLVLMPGEEVLVACSAKMSASDVQLEGFNIKVECG</sequence>
<evidence type="ECO:0000256" key="2">
    <source>
        <dbReference type="ARBA" id="ARBA00007401"/>
    </source>
</evidence>
<dbReference type="EMBL" id="QRDZ01000004">
    <property type="protein sequence ID" value="RED85578.1"/>
    <property type="molecule type" value="Genomic_DNA"/>
</dbReference>
<comment type="similarity">
    <text evidence="2">Belongs to the glycosyl hydrolase 2 family.</text>
</comment>
<feature type="compositionally biased region" description="Gly residues" evidence="7">
    <location>
        <begin position="138"/>
        <end position="153"/>
    </location>
</feature>
<feature type="domain" description="Glycoside hydrolase family 2 immunoglobulin-like beta-sandwich" evidence="8">
    <location>
        <begin position="256"/>
        <end position="337"/>
    </location>
</feature>
<keyword evidence="4" id="KW-0732">Signal</keyword>
<feature type="domain" description="Beta-mannosidase-like galactose-binding" evidence="10">
    <location>
        <begin position="41"/>
        <end position="137"/>
    </location>
</feature>
<evidence type="ECO:0000259" key="10">
    <source>
        <dbReference type="Pfam" id="PF22666"/>
    </source>
</evidence>
<keyword evidence="12" id="KW-1185">Reference proteome</keyword>
<dbReference type="EC" id="3.2.1.25" evidence="3"/>
<evidence type="ECO:0000256" key="4">
    <source>
        <dbReference type="ARBA" id="ARBA00022729"/>
    </source>
</evidence>
<dbReference type="SUPFAM" id="SSF49303">
    <property type="entry name" value="beta-Galactosidase/glucuronidase domain"/>
    <property type="match status" value="1"/>
</dbReference>
<dbReference type="Pfam" id="PF02836">
    <property type="entry name" value="Glyco_hydro_2_C"/>
    <property type="match status" value="1"/>
</dbReference>
<dbReference type="AlphaFoldDB" id="A0A3D9KGD5"/>
<dbReference type="InterPro" id="IPR008979">
    <property type="entry name" value="Galactose-bd-like_sf"/>
</dbReference>
<dbReference type="Proteomes" id="UP000256977">
    <property type="component" value="Unassembled WGS sequence"/>
</dbReference>
<protein>
    <recommendedName>
        <fullName evidence="3">beta-mannosidase</fullName>
        <ecNumber evidence="3">3.2.1.25</ecNumber>
    </recommendedName>
</protein>
<evidence type="ECO:0000256" key="3">
    <source>
        <dbReference type="ARBA" id="ARBA00012754"/>
    </source>
</evidence>
<proteinExistence type="inferred from homology"/>
<dbReference type="SUPFAM" id="SSF51445">
    <property type="entry name" value="(Trans)glycosidases"/>
    <property type="match status" value="1"/>
</dbReference>
<name>A0A3D9KGD5_9BACL</name>
<dbReference type="RefSeq" id="WP_147310144.1">
    <property type="nucleotide sequence ID" value="NZ_QRDZ01000004.1"/>
</dbReference>
<evidence type="ECO:0000256" key="7">
    <source>
        <dbReference type="SAM" id="MobiDB-lite"/>
    </source>
</evidence>
<organism evidence="11 12">
    <name type="scientific">Cohnella phaseoli</name>
    <dbReference type="NCBI Taxonomy" id="456490"/>
    <lineage>
        <taxon>Bacteria</taxon>
        <taxon>Bacillati</taxon>
        <taxon>Bacillota</taxon>
        <taxon>Bacilli</taxon>
        <taxon>Bacillales</taxon>
        <taxon>Paenibacillaceae</taxon>
        <taxon>Cohnella</taxon>
    </lineage>
</organism>
<evidence type="ECO:0000256" key="1">
    <source>
        <dbReference type="ARBA" id="ARBA00000829"/>
    </source>
</evidence>
<comment type="catalytic activity">
    <reaction evidence="1">
        <text>Hydrolysis of terminal, non-reducing beta-D-mannose residues in beta-D-mannosides.</text>
        <dbReference type="EC" id="3.2.1.25"/>
    </reaction>
</comment>
<dbReference type="GO" id="GO:0006516">
    <property type="term" value="P:glycoprotein catabolic process"/>
    <property type="evidence" value="ECO:0007669"/>
    <property type="project" value="TreeGrafter"/>
</dbReference>
<dbReference type="Gene3D" id="2.60.40.10">
    <property type="entry name" value="Immunoglobulins"/>
    <property type="match status" value="1"/>
</dbReference>
<dbReference type="PANTHER" id="PTHR43730:SF1">
    <property type="entry name" value="BETA-MANNOSIDASE"/>
    <property type="match status" value="1"/>
</dbReference>
<evidence type="ECO:0000256" key="5">
    <source>
        <dbReference type="ARBA" id="ARBA00022801"/>
    </source>
</evidence>
<dbReference type="GO" id="GO:0004567">
    <property type="term" value="F:beta-mannosidase activity"/>
    <property type="evidence" value="ECO:0007669"/>
    <property type="project" value="UniProtKB-EC"/>
</dbReference>
<keyword evidence="5" id="KW-0378">Hydrolase</keyword>
<evidence type="ECO:0000313" key="12">
    <source>
        <dbReference type="Proteomes" id="UP000256977"/>
    </source>
</evidence>
<dbReference type="InterPro" id="IPR050887">
    <property type="entry name" value="Beta-mannosidase_GH2"/>
</dbReference>
<dbReference type="InterPro" id="IPR017853">
    <property type="entry name" value="GH"/>
</dbReference>
<dbReference type="Pfam" id="PF22666">
    <property type="entry name" value="Glyco_hydro_2_N2"/>
    <property type="match status" value="1"/>
</dbReference>
<evidence type="ECO:0000259" key="9">
    <source>
        <dbReference type="Pfam" id="PF02836"/>
    </source>
</evidence>
<dbReference type="InterPro" id="IPR006103">
    <property type="entry name" value="Glyco_hydro_2_cat"/>
</dbReference>
<comment type="caution">
    <text evidence="11">The sequence shown here is derived from an EMBL/GenBank/DDBJ whole genome shotgun (WGS) entry which is preliminary data.</text>
</comment>
<dbReference type="InterPro" id="IPR006102">
    <property type="entry name" value="Ig-like_GH2"/>
</dbReference>
<evidence type="ECO:0000256" key="6">
    <source>
        <dbReference type="ARBA" id="ARBA00023295"/>
    </source>
</evidence>
<keyword evidence="6" id="KW-0326">Glycosidase</keyword>
<feature type="region of interest" description="Disordered" evidence="7">
    <location>
        <begin position="133"/>
        <end position="160"/>
    </location>
</feature>
<dbReference type="Pfam" id="PF00703">
    <property type="entry name" value="Glyco_hydro_2"/>
    <property type="match status" value="1"/>
</dbReference>